<reference evidence="4 5" key="1">
    <citation type="submission" date="2011-05" db="EMBL/GenBank/DDBJ databases">
        <title>Complete sequence of Isoptericola variabilis 225.</title>
        <authorList>
            <consortium name="US DOE Joint Genome Institute"/>
            <person name="Lucas S."/>
            <person name="Han J."/>
            <person name="Lapidus A."/>
            <person name="Cheng J.-F."/>
            <person name="Goodwin L."/>
            <person name="Pitluck S."/>
            <person name="Peters L."/>
            <person name="Mikhailova N."/>
            <person name="Zeytun A."/>
            <person name="Han C."/>
            <person name="Tapia R."/>
            <person name="Land M."/>
            <person name="Hauser L."/>
            <person name="Kyrpides N."/>
            <person name="Ivanova N."/>
            <person name="Pagani I."/>
            <person name="Siebers A."/>
            <person name="Allgaier M."/>
            <person name="Thelen M."/>
            <person name="Hugenholtz P."/>
            <person name="Gladden J."/>
            <person name="Woyke T."/>
        </authorList>
    </citation>
    <scope>NUCLEOTIDE SEQUENCE [LARGE SCALE GENOMIC DNA]</scope>
    <source>
        <strain evidence="5">225</strain>
    </source>
</reference>
<name>F6FTP0_ISOV2</name>
<sequence>MARTVRTTAVAVILAATAAGCSGGGDPGSGAMSPEPTPSTTTAEPSSSPSPSASADGEKPERPAAMEQHDAEGAAAAAEYFLSLYNYTKTTGETAEWESMSHEACDFCRAVVERTTEIQREGLTLDGGDLSYRVLESYARDAATGIFPLDMEVTQEASTTTAPNGSVESSSEKQTDVMRIEMGLRADEWVVVTVAPKPEE</sequence>
<feature type="region of interest" description="Disordered" evidence="1">
    <location>
        <begin position="21"/>
        <end position="72"/>
    </location>
</feature>
<dbReference type="RefSeq" id="WP_013838559.1">
    <property type="nucleotide sequence ID" value="NC_015588.1"/>
</dbReference>
<keyword evidence="2" id="KW-0732">Signal</keyword>
<feature type="compositionally biased region" description="Low complexity" evidence="1">
    <location>
        <begin position="29"/>
        <end position="55"/>
    </location>
</feature>
<dbReference type="Pfam" id="PF19843">
    <property type="entry name" value="DUF6318"/>
    <property type="match status" value="1"/>
</dbReference>
<dbReference type="Proteomes" id="UP000009236">
    <property type="component" value="Chromosome"/>
</dbReference>
<feature type="signal peptide" evidence="2">
    <location>
        <begin position="1"/>
        <end position="18"/>
    </location>
</feature>
<dbReference type="STRING" id="743718.Isova_1402"/>
<dbReference type="HOGENOM" id="CLU_1364686_0_0_11"/>
<proteinExistence type="predicted"/>
<evidence type="ECO:0000256" key="1">
    <source>
        <dbReference type="SAM" id="MobiDB-lite"/>
    </source>
</evidence>
<protein>
    <recommendedName>
        <fullName evidence="3">DUF6318 domain-containing protein</fullName>
    </recommendedName>
</protein>
<gene>
    <name evidence="4" type="ordered locus">Isova_1402</name>
</gene>
<feature type="chain" id="PRO_5039185101" description="DUF6318 domain-containing protein" evidence="2">
    <location>
        <begin position="19"/>
        <end position="200"/>
    </location>
</feature>
<feature type="domain" description="DUF6318" evidence="3">
    <location>
        <begin position="59"/>
        <end position="194"/>
    </location>
</feature>
<dbReference type="KEGG" id="iva:Isova_1402"/>
<evidence type="ECO:0000256" key="2">
    <source>
        <dbReference type="SAM" id="SignalP"/>
    </source>
</evidence>
<keyword evidence="5" id="KW-1185">Reference proteome</keyword>
<organism evidence="5">
    <name type="scientific">Isoptericola variabilis (strain 225)</name>
    <dbReference type="NCBI Taxonomy" id="743718"/>
    <lineage>
        <taxon>Bacteria</taxon>
        <taxon>Bacillati</taxon>
        <taxon>Actinomycetota</taxon>
        <taxon>Actinomycetes</taxon>
        <taxon>Micrococcales</taxon>
        <taxon>Promicromonosporaceae</taxon>
        <taxon>Isoptericola</taxon>
    </lineage>
</organism>
<evidence type="ECO:0000259" key="3">
    <source>
        <dbReference type="Pfam" id="PF19843"/>
    </source>
</evidence>
<dbReference type="PROSITE" id="PS51257">
    <property type="entry name" value="PROKAR_LIPOPROTEIN"/>
    <property type="match status" value="1"/>
</dbReference>
<dbReference type="InterPro" id="IPR046281">
    <property type="entry name" value="DUF6318"/>
</dbReference>
<dbReference type="EMBL" id="CP002810">
    <property type="protein sequence ID" value="AEG44167.1"/>
    <property type="molecule type" value="Genomic_DNA"/>
</dbReference>
<evidence type="ECO:0000313" key="4">
    <source>
        <dbReference type="EMBL" id="AEG44167.1"/>
    </source>
</evidence>
<feature type="compositionally biased region" description="Basic and acidic residues" evidence="1">
    <location>
        <begin position="56"/>
        <end position="72"/>
    </location>
</feature>
<evidence type="ECO:0000313" key="5">
    <source>
        <dbReference type="Proteomes" id="UP000009236"/>
    </source>
</evidence>
<accession>F6FTP0</accession>
<dbReference type="AlphaFoldDB" id="F6FTP0"/>
<dbReference type="eggNOG" id="ENOG5030NP1">
    <property type="taxonomic scope" value="Bacteria"/>
</dbReference>